<dbReference type="Proteomes" id="UP000034805">
    <property type="component" value="Unassembled WGS sequence"/>
</dbReference>
<reference evidence="2 3" key="1">
    <citation type="submission" date="2015-08" db="EMBL/GenBank/DDBJ databases">
        <title>The genome of the Asian arowana (Scleropages formosus).</title>
        <authorList>
            <person name="Tan M.H."/>
            <person name="Gan H.M."/>
            <person name="Croft L.J."/>
            <person name="Austin C.M."/>
        </authorList>
    </citation>
    <scope>NUCLEOTIDE SEQUENCE [LARGE SCALE GENOMIC DNA]</scope>
    <source>
        <strain evidence="2">Aro1</strain>
    </source>
</reference>
<gene>
    <name evidence="2" type="ORF">Z043_120165</name>
</gene>
<feature type="compositionally biased region" description="Low complexity" evidence="1">
    <location>
        <begin position="85"/>
        <end position="96"/>
    </location>
</feature>
<evidence type="ECO:0000256" key="1">
    <source>
        <dbReference type="SAM" id="MobiDB-lite"/>
    </source>
</evidence>
<dbReference type="InterPro" id="IPR052223">
    <property type="entry name" value="Actin_Cytoskeleton_Reg"/>
</dbReference>
<comment type="caution">
    <text evidence="2">The sequence shown here is derived from an EMBL/GenBank/DDBJ whole genome shotgun (WGS) entry which is preliminary data.</text>
</comment>
<evidence type="ECO:0000313" key="2">
    <source>
        <dbReference type="EMBL" id="KPP61710.1"/>
    </source>
</evidence>
<feature type="region of interest" description="Disordered" evidence="1">
    <location>
        <begin position="85"/>
        <end position="106"/>
    </location>
</feature>
<protein>
    <submittedName>
        <fullName evidence="2">Uncharacterized protein</fullName>
    </submittedName>
</protein>
<dbReference type="PANTHER" id="PTHR17271:SF9">
    <property type="entry name" value="MYOSIN PHOSPHATASE RHO-INTERACTING PROTEIN"/>
    <property type="match status" value="1"/>
</dbReference>
<dbReference type="GO" id="GO:0051015">
    <property type="term" value="F:actin filament binding"/>
    <property type="evidence" value="ECO:0007669"/>
    <property type="project" value="TreeGrafter"/>
</dbReference>
<dbReference type="AlphaFoldDB" id="A0A0P7UK04"/>
<feature type="compositionally biased region" description="Basic and acidic residues" evidence="1">
    <location>
        <begin position="171"/>
        <end position="188"/>
    </location>
</feature>
<dbReference type="GO" id="GO:0015629">
    <property type="term" value="C:actin cytoskeleton"/>
    <property type="evidence" value="ECO:0007669"/>
    <property type="project" value="TreeGrafter"/>
</dbReference>
<dbReference type="EMBL" id="JARO02009368">
    <property type="protein sequence ID" value="KPP61710.1"/>
    <property type="molecule type" value="Genomic_DNA"/>
</dbReference>
<organism evidence="2 3">
    <name type="scientific">Scleropages formosus</name>
    <name type="common">Asian bonytongue</name>
    <name type="synonym">Osteoglossum formosum</name>
    <dbReference type="NCBI Taxonomy" id="113540"/>
    <lineage>
        <taxon>Eukaryota</taxon>
        <taxon>Metazoa</taxon>
        <taxon>Chordata</taxon>
        <taxon>Craniata</taxon>
        <taxon>Vertebrata</taxon>
        <taxon>Euteleostomi</taxon>
        <taxon>Actinopterygii</taxon>
        <taxon>Neopterygii</taxon>
        <taxon>Teleostei</taxon>
        <taxon>Osteoglossocephala</taxon>
        <taxon>Osteoglossomorpha</taxon>
        <taxon>Osteoglossiformes</taxon>
        <taxon>Osteoglossidae</taxon>
        <taxon>Scleropages</taxon>
    </lineage>
</organism>
<sequence>MRRPREELKSVHRELDVLSQQYSHKCLESTHLAQALEAERLALRRCQRENRELNAHNQKSGPCPTLTCLQELNRQLREEISRIRSGPPAIGAGPSGTRSSERYEMEVGSLRSPRLLDARAPECLQTETEVVTFLLLQVLLHVKEAELQCLKQELCSLQDELQALLRIRHAARPDRSQSAERGAGDKHSSQLSVTKAQEEHLAAVMEARGVKCESSTGSQRKERNQSARSSRGVRSKLPPTAPALSRFYRNKCLWGTLHEWSGGCRGHGAEQLPGICPPGPAVGHVTVSEGAHSIGRKYGACSTRVCWHRFFLNPTDCYSSPCGSIPTAQTTGT</sequence>
<name>A0A0P7UK04_SCLFO</name>
<feature type="region of interest" description="Disordered" evidence="1">
    <location>
        <begin position="171"/>
        <end position="194"/>
    </location>
</feature>
<accession>A0A0P7UK04</accession>
<feature type="region of interest" description="Disordered" evidence="1">
    <location>
        <begin position="209"/>
        <end position="240"/>
    </location>
</feature>
<evidence type="ECO:0000313" key="3">
    <source>
        <dbReference type="Proteomes" id="UP000034805"/>
    </source>
</evidence>
<proteinExistence type="predicted"/>
<dbReference type="PANTHER" id="PTHR17271">
    <property type="entry name" value="PLECKSTRIN HOMOLOGY PH DOMAIN-CONTAINING PROTEIN"/>
    <property type="match status" value="1"/>
</dbReference>